<name>A0A5C3PF09_9APHY</name>
<dbReference type="AlphaFoldDB" id="A0A5C3PF09"/>
<feature type="region of interest" description="Disordered" evidence="1">
    <location>
        <begin position="360"/>
        <end position="398"/>
    </location>
</feature>
<evidence type="ECO:0000313" key="2">
    <source>
        <dbReference type="EMBL" id="TFK87459.1"/>
    </source>
</evidence>
<keyword evidence="3" id="KW-1185">Reference proteome</keyword>
<feature type="compositionally biased region" description="Acidic residues" evidence="1">
    <location>
        <begin position="475"/>
        <end position="489"/>
    </location>
</feature>
<feature type="region of interest" description="Disordered" evidence="1">
    <location>
        <begin position="229"/>
        <end position="256"/>
    </location>
</feature>
<protein>
    <submittedName>
        <fullName evidence="2">Uncharacterized protein</fullName>
    </submittedName>
</protein>
<sequence length="505" mass="55469">MPSAAALLEIILAEGYTQGMLRAANTAVAEVDSQALVKVVAPRRFEMPRPEKPTGCYSRILKWEVNEEKVVSAHNGGYEEHKYKVSASRCTCRMLGPKVIKYLHHGGLYAQRVLAQSRATALLHNLAKVGWSSDDVPPWPPLPQPVPGASTQAICSTRPSSRLRQEQEVCGQTSRRTPSPSGEVPAGYYIGRDGEEWPLPPRECMASPFEDFLLAVRPELQWSATSRLTAASPTVQETADAHHNHEPSSGRRDEIEWPLPPREYLMPAILDLEVVSDPTPHHISRPGYFIGRGGLEWPLPPLECIDRAIVELYRSPSTTTCISDPEVRPGFYIGRGGLEWPFPPAECIDRAVIEAHRDTPAPTYPVTSGTHHSKDAEVHDSPSSVSTSSSTDSMLPVTPPCGPIELTDWRGLHIASIGDSHPVGAWGTLAVPSSTSVRAGGLHDVCATRCSSSSRAVEDDFFRGRDESWWPLPPTDEESDEQPNAEEEEERRGRSPTPKWSMLGV</sequence>
<feature type="compositionally biased region" description="Polar residues" evidence="1">
    <location>
        <begin position="170"/>
        <end position="180"/>
    </location>
</feature>
<evidence type="ECO:0000256" key="1">
    <source>
        <dbReference type="SAM" id="MobiDB-lite"/>
    </source>
</evidence>
<feature type="region of interest" description="Disordered" evidence="1">
    <location>
        <begin position="158"/>
        <end position="185"/>
    </location>
</feature>
<reference evidence="2 3" key="1">
    <citation type="journal article" date="2019" name="Nat. Ecol. Evol.">
        <title>Megaphylogeny resolves global patterns of mushroom evolution.</title>
        <authorList>
            <person name="Varga T."/>
            <person name="Krizsan K."/>
            <person name="Foldi C."/>
            <person name="Dima B."/>
            <person name="Sanchez-Garcia M."/>
            <person name="Sanchez-Ramirez S."/>
            <person name="Szollosi G.J."/>
            <person name="Szarkandi J.G."/>
            <person name="Papp V."/>
            <person name="Albert L."/>
            <person name="Andreopoulos W."/>
            <person name="Angelini C."/>
            <person name="Antonin V."/>
            <person name="Barry K.W."/>
            <person name="Bougher N.L."/>
            <person name="Buchanan P."/>
            <person name="Buyck B."/>
            <person name="Bense V."/>
            <person name="Catcheside P."/>
            <person name="Chovatia M."/>
            <person name="Cooper J."/>
            <person name="Damon W."/>
            <person name="Desjardin D."/>
            <person name="Finy P."/>
            <person name="Geml J."/>
            <person name="Haridas S."/>
            <person name="Hughes K."/>
            <person name="Justo A."/>
            <person name="Karasinski D."/>
            <person name="Kautmanova I."/>
            <person name="Kiss B."/>
            <person name="Kocsube S."/>
            <person name="Kotiranta H."/>
            <person name="LaButti K.M."/>
            <person name="Lechner B.E."/>
            <person name="Liimatainen K."/>
            <person name="Lipzen A."/>
            <person name="Lukacs Z."/>
            <person name="Mihaltcheva S."/>
            <person name="Morgado L.N."/>
            <person name="Niskanen T."/>
            <person name="Noordeloos M.E."/>
            <person name="Ohm R.A."/>
            <person name="Ortiz-Santana B."/>
            <person name="Ovrebo C."/>
            <person name="Racz N."/>
            <person name="Riley R."/>
            <person name="Savchenko A."/>
            <person name="Shiryaev A."/>
            <person name="Soop K."/>
            <person name="Spirin V."/>
            <person name="Szebenyi C."/>
            <person name="Tomsovsky M."/>
            <person name="Tulloss R.E."/>
            <person name="Uehling J."/>
            <person name="Grigoriev I.V."/>
            <person name="Vagvolgyi C."/>
            <person name="Papp T."/>
            <person name="Martin F.M."/>
            <person name="Miettinen O."/>
            <person name="Hibbett D.S."/>
            <person name="Nagy L.G."/>
        </authorList>
    </citation>
    <scope>NUCLEOTIDE SEQUENCE [LARGE SCALE GENOMIC DNA]</scope>
    <source>
        <strain evidence="2 3">HHB13444</strain>
    </source>
</reference>
<feature type="region of interest" description="Disordered" evidence="1">
    <location>
        <begin position="464"/>
        <end position="505"/>
    </location>
</feature>
<accession>A0A5C3PF09</accession>
<organism evidence="2 3">
    <name type="scientific">Polyporus arcularius HHB13444</name>
    <dbReference type="NCBI Taxonomy" id="1314778"/>
    <lineage>
        <taxon>Eukaryota</taxon>
        <taxon>Fungi</taxon>
        <taxon>Dikarya</taxon>
        <taxon>Basidiomycota</taxon>
        <taxon>Agaricomycotina</taxon>
        <taxon>Agaricomycetes</taxon>
        <taxon>Polyporales</taxon>
        <taxon>Polyporaceae</taxon>
        <taxon>Polyporus</taxon>
    </lineage>
</organism>
<feature type="compositionally biased region" description="Basic and acidic residues" evidence="1">
    <location>
        <begin position="239"/>
        <end position="255"/>
    </location>
</feature>
<feature type="compositionally biased region" description="Low complexity" evidence="1">
    <location>
        <begin position="381"/>
        <end position="393"/>
    </location>
</feature>
<proteinExistence type="predicted"/>
<gene>
    <name evidence="2" type="ORF">K466DRAFT_111497</name>
</gene>
<dbReference type="Proteomes" id="UP000308197">
    <property type="component" value="Unassembled WGS sequence"/>
</dbReference>
<evidence type="ECO:0000313" key="3">
    <source>
        <dbReference type="Proteomes" id="UP000308197"/>
    </source>
</evidence>
<dbReference type="InParanoid" id="A0A5C3PF09"/>
<dbReference type="EMBL" id="ML211152">
    <property type="protein sequence ID" value="TFK87459.1"/>
    <property type="molecule type" value="Genomic_DNA"/>
</dbReference>